<evidence type="ECO:0000313" key="11">
    <source>
        <dbReference type="Proteomes" id="UP000677913"/>
    </source>
</evidence>
<dbReference type="GO" id="GO:0004252">
    <property type="term" value="F:serine-type endopeptidase activity"/>
    <property type="evidence" value="ECO:0007669"/>
    <property type="project" value="UniProtKB-UniRule"/>
</dbReference>
<comment type="caution">
    <text evidence="10">The sequence shown here is derived from an EMBL/GenBank/DDBJ whole genome shotgun (WGS) entry which is preliminary data.</text>
</comment>
<dbReference type="GO" id="GO:0006508">
    <property type="term" value="P:proteolysis"/>
    <property type="evidence" value="ECO:0007669"/>
    <property type="project" value="UniProtKB-KW"/>
</dbReference>
<feature type="compositionally biased region" description="Pro residues" evidence="6">
    <location>
        <begin position="475"/>
        <end position="484"/>
    </location>
</feature>
<evidence type="ECO:0000256" key="8">
    <source>
        <dbReference type="SAM" id="SignalP"/>
    </source>
</evidence>
<evidence type="ECO:0000256" key="3">
    <source>
        <dbReference type="ARBA" id="ARBA00022801"/>
    </source>
</evidence>
<feature type="domain" description="Peptidase S8/S53" evidence="9">
    <location>
        <begin position="50"/>
        <end position="304"/>
    </location>
</feature>
<keyword evidence="4 5" id="KW-0720">Serine protease</keyword>
<keyword evidence="11" id="KW-1185">Reference proteome</keyword>
<feature type="region of interest" description="Disordered" evidence="6">
    <location>
        <begin position="73"/>
        <end position="96"/>
    </location>
</feature>
<keyword evidence="2 5" id="KW-0645">Protease</keyword>
<organism evidence="10 11">
    <name type="scientific">Actinocrinis puniceicyclus</name>
    <dbReference type="NCBI Taxonomy" id="977794"/>
    <lineage>
        <taxon>Bacteria</taxon>
        <taxon>Bacillati</taxon>
        <taxon>Actinomycetota</taxon>
        <taxon>Actinomycetes</taxon>
        <taxon>Catenulisporales</taxon>
        <taxon>Actinospicaceae</taxon>
        <taxon>Actinocrinis</taxon>
    </lineage>
</organism>
<feature type="compositionally biased region" description="Polar residues" evidence="6">
    <location>
        <begin position="73"/>
        <end position="88"/>
    </location>
</feature>
<evidence type="ECO:0000259" key="9">
    <source>
        <dbReference type="Pfam" id="PF00082"/>
    </source>
</evidence>
<dbReference type="InterPro" id="IPR036852">
    <property type="entry name" value="Peptidase_S8/S53_dom_sf"/>
</dbReference>
<gene>
    <name evidence="10" type="ORF">KGA66_22040</name>
</gene>
<protein>
    <submittedName>
        <fullName evidence="10">S8 family serine peptidase</fullName>
    </submittedName>
</protein>
<dbReference type="PROSITE" id="PS51892">
    <property type="entry name" value="SUBTILASE"/>
    <property type="match status" value="1"/>
</dbReference>
<feature type="active site" description="Charge relay system" evidence="5">
    <location>
        <position position="59"/>
    </location>
</feature>
<dbReference type="Pfam" id="PF00082">
    <property type="entry name" value="Peptidase_S8"/>
    <property type="match status" value="1"/>
</dbReference>
<feature type="compositionally biased region" description="Low complexity" evidence="6">
    <location>
        <begin position="327"/>
        <end position="358"/>
    </location>
</feature>
<evidence type="ECO:0000313" key="10">
    <source>
        <dbReference type="EMBL" id="MBS2965749.1"/>
    </source>
</evidence>
<proteinExistence type="inferred from homology"/>
<dbReference type="InterPro" id="IPR015500">
    <property type="entry name" value="Peptidase_S8_subtilisin-rel"/>
</dbReference>
<dbReference type="PANTHER" id="PTHR43806:SF11">
    <property type="entry name" value="CEREVISIN-RELATED"/>
    <property type="match status" value="1"/>
</dbReference>
<feature type="active site" description="Charge relay system" evidence="5">
    <location>
        <position position="256"/>
    </location>
</feature>
<evidence type="ECO:0000256" key="5">
    <source>
        <dbReference type="PROSITE-ProRule" id="PRU01240"/>
    </source>
</evidence>
<evidence type="ECO:0000256" key="1">
    <source>
        <dbReference type="ARBA" id="ARBA00011073"/>
    </source>
</evidence>
<feature type="active site" description="Charge relay system" evidence="5">
    <location>
        <position position="97"/>
    </location>
</feature>
<feature type="compositionally biased region" description="Pro residues" evidence="6">
    <location>
        <begin position="454"/>
        <end position="467"/>
    </location>
</feature>
<dbReference type="InterPro" id="IPR050131">
    <property type="entry name" value="Peptidase_S8_subtilisin-like"/>
</dbReference>
<feature type="region of interest" description="Disordered" evidence="6">
    <location>
        <begin position="392"/>
        <end position="484"/>
    </location>
</feature>
<dbReference type="AlphaFoldDB" id="A0A8J7WV58"/>
<feature type="compositionally biased region" description="Low complexity" evidence="6">
    <location>
        <begin position="417"/>
        <end position="429"/>
    </location>
</feature>
<evidence type="ECO:0000256" key="6">
    <source>
        <dbReference type="SAM" id="MobiDB-lite"/>
    </source>
</evidence>
<dbReference type="InterPro" id="IPR000209">
    <property type="entry name" value="Peptidase_S8/S53_dom"/>
</dbReference>
<reference evidence="10" key="1">
    <citation type="submission" date="2021-04" db="EMBL/GenBank/DDBJ databases">
        <title>Genome based classification of Actinospica acidithermotolerans sp. nov., an actinobacterium isolated from an Indonesian hot spring.</title>
        <authorList>
            <person name="Kusuma A.B."/>
            <person name="Putra K.E."/>
            <person name="Nafisah S."/>
            <person name="Loh J."/>
            <person name="Nouioui I."/>
            <person name="Goodfellow M."/>
        </authorList>
    </citation>
    <scope>NUCLEOTIDE SEQUENCE</scope>
    <source>
        <strain evidence="10">DSM 45618</strain>
    </source>
</reference>
<feature type="transmembrane region" description="Helical" evidence="7">
    <location>
        <begin position="366"/>
        <end position="387"/>
    </location>
</feature>
<keyword evidence="7" id="KW-0472">Membrane</keyword>
<keyword evidence="3 5" id="KW-0378">Hydrolase</keyword>
<evidence type="ECO:0000256" key="4">
    <source>
        <dbReference type="ARBA" id="ARBA00022825"/>
    </source>
</evidence>
<sequence>MAMLTATGTIALTALTVTPAHATTNPVYDKEWALSQFQVTKIRSQYQARGSGVIVAVVDSGVDPTQPDLQGSLLSGLNFSVPSNPSSDTNDRSSDYHGTDVAAMVAAHAHGDPKNPQGLYGLATEAKILPLVDGAEKATATSSAAAIRYAVDHNARVINISGGTLGPCTRDLASSLDYALSKNVVVVAAAGNDGNTTNTASCPADHPGVIDVSAIDQSGHMDKYSHYGNDVTVAAPGVDIEEPARGGNYDTASGSSLAAPWVSAEAALIIGKHPDWTAGQVIRVIIGNTVQGTGQRIDDHVGYGVIDPLKALGAAAPTDTSNPLGGPASSAVTTTTTAPAPNNSASGPTAASAPTSAASAGKSSNIGLYAGLGIGVLVLIGVIVFLITRGRNNNGSGGAGGGGGGGGNGYYPPTPTPGGHYAQPGQPQQYPTPPPNPYQQPSSGGQHPSQYPAQYPPQGTPYTPPSAPRGHPQQGQPPWPQQQP</sequence>
<feature type="compositionally biased region" description="Gly residues" evidence="6">
    <location>
        <begin position="395"/>
        <end position="409"/>
    </location>
</feature>
<feature type="signal peptide" evidence="8">
    <location>
        <begin position="1"/>
        <end position="22"/>
    </location>
</feature>
<dbReference type="EMBL" id="JAGSXH010000099">
    <property type="protein sequence ID" value="MBS2965749.1"/>
    <property type="molecule type" value="Genomic_DNA"/>
</dbReference>
<dbReference type="Gene3D" id="3.40.50.200">
    <property type="entry name" value="Peptidase S8/S53 domain"/>
    <property type="match status" value="1"/>
</dbReference>
<keyword evidence="7" id="KW-0812">Transmembrane</keyword>
<evidence type="ECO:0000256" key="2">
    <source>
        <dbReference type="ARBA" id="ARBA00022670"/>
    </source>
</evidence>
<feature type="region of interest" description="Disordered" evidence="6">
    <location>
        <begin position="317"/>
        <end position="358"/>
    </location>
</feature>
<feature type="chain" id="PRO_5035227093" evidence="8">
    <location>
        <begin position="23"/>
        <end position="484"/>
    </location>
</feature>
<keyword evidence="7" id="KW-1133">Transmembrane helix</keyword>
<feature type="compositionally biased region" description="Low complexity" evidence="6">
    <location>
        <begin position="439"/>
        <end position="453"/>
    </location>
</feature>
<accession>A0A8J7WV58</accession>
<name>A0A8J7WV58_9ACTN</name>
<dbReference type="SUPFAM" id="SSF52743">
    <property type="entry name" value="Subtilisin-like"/>
    <property type="match status" value="1"/>
</dbReference>
<dbReference type="PRINTS" id="PR00723">
    <property type="entry name" value="SUBTILISIN"/>
</dbReference>
<keyword evidence="8" id="KW-0732">Signal</keyword>
<evidence type="ECO:0000256" key="7">
    <source>
        <dbReference type="SAM" id="Phobius"/>
    </source>
</evidence>
<dbReference type="Proteomes" id="UP000677913">
    <property type="component" value="Unassembled WGS sequence"/>
</dbReference>
<comment type="similarity">
    <text evidence="1 5">Belongs to the peptidase S8 family.</text>
</comment>
<dbReference type="PANTHER" id="PTHR43806">
    <property type="entry name" value="PEPTIDASE S8"/>
    <property type="match status" value="1"/>
</dbReference>